<accession>A0A8H4W2C0</accession>
<evidence type="ECO:0000259" key="2">
    <source>
        <dbReference type="PROSITE" id="PS00497"/>
    </source>
</evidence>
<dbReference type="PROSITE" id="PS00497">
    <property type="entry name" value="TYROSINASE_1"/>
    <property type="match status" value="1"/>
</dbReference>
<dbReference type="PANTHER" id="PTHR11474:SF131">
    <property type="entry name" value="TYROSINASE COPPER-BINDING DOMAIN-CONTAINING PROTEIN"/>
    <property type="match status" value="1"/>
</dbReference>
<dbReference type="EMBL" id="JAAMPI010000811">
    <property type="protein sequence ID" value="KAF4628454.1"/>
    <property type="molecule type" value="Genomic_DNA"/>
</dbReference>
<organism evidence="4 5">
    <name type="scientific">Cudoniella acicularis</name>
    <dbReference type="NCBI Taxonomy" id="354080"/>
    <lineage>
        <taxon>Eukaryota</taxon>
        <taxon>Fungi</taxon>
        <taxon>Dikarya</taxon>
        <taxon>Ascomycota</taxon>
        <taxon>Pezizomycotina</taxon>
        <taxon>Leotiomycetes</taxon>
        <taxon>Helotiales</taxon>
        <taxon>Tricladiaceae</taxon>
        <taxon>Cudoniella</taxon>
    </lineage>
</organism>
<name>A0A8H4W2C0_9HELO</name>
<dbReference type="Gene3D" id="1.10.1280.10">
    <property type="entry name" value="Di-copper center containing domain from catechol oxidase"/>
    <property type="match status" value="1"/>
</dbReference>
<dbReference type="GO" id="GO:0016491">
    <property type="term" value="F:oxidoreductase activity"/>
    <property type="evidence" value="ECO:0007669"/>
    <property type="project" value="InterPro"/>
</dbReference>
<dbReference type="OrthoDB" id="1658288at2759"/>
<keyword evidence="5" id="KW-1185">Reference proteome</keyword>
<dbReference type="SUPFAM" id="SSF48056">
    <property type="entry name" value="Di-copper centre-containing domain"/>
    <property type="match status" value="1"/>
</dbReference>
<gene>
    <name evidence="4" type="ORF">G7Y89_g9698</name>
</gene>
<dbReference type="GO" id="GO:0046872">
    <property type="term" value="F:metal ion binding"/>
    <property type="evidence" value="ECO:0007669"/>
    <property type="project" value="UniProtKB-KW"/>
</dbReference>
<dbReference type="InterPro" id="IPR002227">
    <property type="entry name" value="Tyrosinase_Cu-bd"/>
</dbReference>
<dbReference type="PANTHER" id="PTHR11474">
    <property type="entry name" value="TYROSINASE FAMILY MEMBER"/>
    <property type="match status" value="1"/>
</dbReference>
<comment type="caution">
    <text evidence="4">The sequence shown here is derived from an EMBL/GenBank/DDBJ whole genome shotgun (WGS) entry which is preliminary data.</text>
</comment>
<evidence type="ECO:0000256" key="1">
    <source>
        <dbReference type="ARBA" id="ARBA00022723"/>
    </source>
</evidence>
<dbReference type="AlphaFoldDB" id="A0A8H4W2C0"/>
<feature type="domain" description="Tyrosinase copper-binding" evidence="2">
    <location>
        <begin position="208"/>
        <end position="225"/>
    </location>
</feature>
<dbReference type="InterPro" id="IPR050316">
    <property type="entry name" value="Tyrosinase/Hemocyanin"/>
</dbReference>
<dbReference type="Pfam" id="PF00264">
    <property type="entry name" value="Tyrosinase"/>
    <property type="match status" value="1"/>
</dbReference>
<evidence type="ECO:0000259" key="3">
    <source>
        <dbReference type="PROSITE" id="PS00498"/>
    </source>
</evidence>
<dbReference type="PROSITE" id="PS00498">
    <property type="entry name" value="TYROSINASE_2"/>
    <property type="match status" value="1"/>
</dbReference>
<reference evidence="4 5" key="1">
    <citation type="submission" date="2020-03" db="EMBL/GenBank/DDBJ databases">
        <title>Draft Genome Sequence of Cudoniella acicularis.</title>
        <authorList>
            <person name="Buettner E."/>
            <person name="Kellner H."/>
        </authorList>
    </citation>
    <scope>NUCLEOTIDE SEQUENCE [LARGE SCALE GENOMIC DNA]</scope>
    <source>
        <strain evidence="4 5">DSM 108380</strain>
    </source>
</reference>
<protein>
    <recommendedName>
        <fullName evidence="2 3">Tyrosinase copper-binding domain-containing protein</fullName>
    </recommendedName>
</protein>
<keyword evidence="1" id="KW-0479">Metal-binding</keyword>
<proteinExistence type="predicted"/>
<evidence type="ECO:0000313" key="4">
    <source>
        <dbReference type="EMBL" id="KAF4628454.1"/>
    </source>
</evidence>
<feature type="domain" description="Tyrosinase copper-binding" evidence="3">
    <location>
        <begin position="392"/>
        <end position="403"/>
    </location>
</feature>
<dbReference type="Proteomes" id="UP000566819">
    <property type="component" value="Unassembled WGS sequence"/>
</dbReference>
<sequence length="549" mass="61489">MFRSSSSAALLVYRIRCAKSTSQQKPIKGVWLESLALYQQGLQMNPAAIRCSGAPGFRDEAEWSSTPPYLGTSIPRLFLANLTIKSFASCNFDNLFLRMLIPSLFTPWGVALAAVTCFNLVAANIEITGVNTGVNAKTGYRPPRRNILDLYNDKAMNTMMQTDEHTLTSFFQIAGIHGRPFISWDGVNPSIMAPAANATGIPIGYCTHGNTLFPLWHRPYLALIEQVMAAHAQDAAKSYNSPVYQTAADNLRIPYWDWAAVPQRFPDLLMWPSIQIITPTGVKNVTNPLNRYKFLNHPEPEAWFPSDEESYLGSQPWTLRQPDSQNVSQEYLINTQGFGDDGQILTDSISTDWWNASTTAAQGYSFEGPHGSVHLMVGGNGHMSPATFAGFDPVFFLHHANVDRLWDMWQAVYPNSWIQPSISQGGTWTIYPNTIVHQNTPLTPFTTRDGKTPYTSVSARHVKYFGYSYPDVQDWLFTNPKALSSNVTTRINQLYNADGHNGNWPNKKTLLNADAISRYREEISCKGVDCLSGRSQRGCRRRLHRESHC</sequence>
<dbReference type="PRINTS" id="PR00092">
    <property type="entry name" value="TYROSINASE"/>
</dbReference>
<evidence type="ECO:0000313" key="5">
    <source>
        <dbReference type="Proteomes" id="UP000566819"/>
    </source>
</evidence>
<dbReference type="InterPro" id="IPR008922">
    <property type="entry name" value="Di-copper_centre_dom_sf"/>
</dbReference>